<evidence type="ECO:0000256" key="16">
    <source>
        <dbReference type="ARBA" id="ARBA00023264"/>
    </source>
</evidence>
<evidence type="ECO:0000256" key="9">
    <source>
        <dbReference type="ARBA" id="ARBA00022516"/>
    </source>
</evidence>
<dbReference type="GO" id="GO:0008654">
    <property type="term" value="P:phospholipid biosynthetic process"/>
    <property type="evidence" value="ECO:0007669"/>
    <property type="project" value="UniProtKB-KW"/>
</dbReference>
<dbReference type="GO" id="GO:0005886">
    <property type="term" value="C:plasma membrane"/>
    <property type="evidence" value="ECO:0007669"/>
    <property type="project" value="UniProtKB-SubCell"/>
</dbReference>
<evidence type="ECO:0000256" key="8">
    <source>
        <dbReference type="ARBA" id="ARBA00022475"/>
    </source>
</evidence>
<evidence type="ECO:0000256" key="18">
    <source>
        <dbReference type="ARBA" id="ARBA00032892"/>
    </source>
</evidence>
<name>D2UA62_XANAP</name>
<dbReference type="EMBL" id="FP565176">
    <property type="protein sequence ID" value="CBA15813.1"/>
    <property type="molecule type" value="Genomic_DNA"/>
</dbReference>
<evidence type="ECO:0000256" key="19">
    <source>
        <dbReference type="SAM" id="MobiDB-lite"/>
    </source>
</evidence>
<evidence type="ECO:0000256" key="13">
    <source>
        <dbReference type="ARBA" id="ARBA00023098"/>
    </source>
</evidence>
<keyword evidence="13" id="KW-0443">Lipid metabolism</keyword>
<evidence type="ECO:0000256" key="3">
    <source>
        <dbReference type="ARBA" id="ARBA00004927"/>
    </source>
</evidence>
<feature type="compositionally biased region" description="Polar residues" evidence="19">
    <location>
        <begin position="248"/>
        <end position="261"/>
    </location>
</feature>
<keyword evidence="15" id="KW-0594">Phospholipid biosynthesis</keyword>
<dbReference type="STRING" id="380358.XALC_1306"/>
<evidence type="ECO:0000256" key="17">
    <source>
        <dbReference type="ARBA" id="ARBA00032888"/>
    </source>
</evidence>
<evidence type="ECO:0000256" key="10">
    <source>
        <dbReference type="ARBA" id="ARBA00022692"/>
    </source>
</evidence>
<dbReference type="GO" id="GO:0008715">
    <property type="term" value="F:CDP-diacylglycerol diphosphatase activity"/>
    <property type="evidence" value="ECO:0007669"/>
    <property type="project" value="UniProtKB-EC"/>
</dbReference>
<dbReference type="InterPro" id="IPR036265">
    <property type="entry name" value="HIT-like_sf"/>
</dbReference>
<evidence type="ECO:0000256" key="6">
    <source>
        <dbReference type="ARBA" id="ARBA00012375"/>
    </source>
</evidence>
<dbReference type="RefSeq" id="WP_012915817.1">
    <property type="nucleotide sequence ID" value="NC_013722.1"/>
</dbReference>
<dbReference type="InterPro" id="IPR003763">
    <property type="entry name" value="CDP-diacylglyc_Pase"/>
</dbReference>
<dbReference type="SUPFAM" id="SSF54197">
    <property type="entry name" value="HIT-like"/>
    <property type="match status" value="1"/>
</dbReference>
<keyword evidence="10" id="KW-0812">Transmembrane</keyword>
<dbReference type="AlphaFoldDB" id="D2UA62"/>
<protein>
    <recommendedName>
        <fullName evidence="7">CDP-diacylglycerol pyrophosphatase</fullName>
        <ecNumber evidence="6">3.6.1.26</ecNumber>
    </recommendedName>
    <alternativeName>
        <fullName evidence="17">CDP-diacylglycerol phosphatidylhydrolase</fullName>
    </alternativeName>
    <alternativeName>
        <fullName evidence="18">CDP-diglyceride hydrolase</fullName>
    </alternativeName>
</protein>
<evidence type="ECO:0000256" key="4">
    <source>
        <dbReference type="ARBA" id="ARBA00005189"/>
    </source>
</evidence>
<keyword evidence="14" id="KW-0472">Membrane</keyword>
<evidence type="ECO:0000256" key="7">
    <source>
        <dbReference type="ARBA" id="ARBA00019608"/>
    </source>
</evidence>
<dbReference type="Pfam" id="PF02611">
    <property type="entry name" value="CDH"/>
    <property type="match status" value="1"/>
</dbReference>
<reference evidence="20 21" key="1">
    <citation type="journal article" date="2009" name="BMC Genomics">
        <title>The complete genome sequence of Xanthomonas albilineans provides new insights into the reductive genome evolution of the xylem-limited Xanthomonadaceae.</title>
        <authorList>
            <person name="Pieretti I."/>
            <person name="Royer M."/>
            <person name="Barbe V."/>
            <person name="Carrere S."/>
            <person name="Koebnik R."/>
            <person name="Cociancich S."/>
            <person name="Couloux A."/>
            <person name="Darrasse A."/>
            <person name="Gouzy J."/>
            <person name="Jacques M.A."/>
            <person name="Lauber E."/>
            <person name="Manceau C."/>
            <person name="Mangenot S."/>
            <person name="Poussier S."/>
            <person name="Segurens B."/>
            <person name="Szurek B."/>
            <person name="Verdier V."/>
            <person name="Arlat M."/>
            <person name="Rott P."/>
        </authorList>
    </citation>
    <scope>NUCLEOTIDE SEQUENCE [LARGE SCALE GENOMIC DNA]</scope>
    <source>
        <strain evidence="21">GPE PC73 / CFBP 7063</strain>
    </source>
</reference>
<evidence type="ECO:0000313" key="21">
    <source>
        <dbReference type="Proteomes" id="UP000001890"/>
    </source>
</evidence>
<evidence type="ECO:0000256" key="15">
    <source>
        <dbReference type="ARBA" id="ARBA00023209"/>
    </source>
</evidence>
<dbReference type="EC" id="3.6.1.26" evidence="6"/>
<comment type="pathway">
    <text evidence="3">Phospholipid metabolism; CDP-diacylglycerol degradation; phosphatidate from CDP-diacylglycerol: step 1/1.</text>
</comment>
<comment type="similarity">
    <text evidence="5">Belongs to the Cdh family.</text>
</comment>
<keyword evidence="8" id="KW-1003">Cell membrane</keyword>
<evidence type="ECO:0000256" key="14">
    <source>
        <dbReference type="ARBA" id="ARBA00023136"/>
    </source>
</evidence>
<keyword evidence="16" id="KW-1208">Phospholipid metabolism</keyword>
<comment type="subcellular location">
    <subcellularLocation>
        <location evidence="2">Cell membrane</location>
        <topology evidence="2">Single-pass membrane protein</topology>
    </subcellularLocation>
</comment>
<dbReference type="GeneID" id="57876615"/>
<feature type="region of interest" description="Disordered" evidence="19">
    <location>
        <begin position="248"/>
        <end position="273"/>
    </location>
</feature>
<dbReference type="eggNOG" id="COG2134">
    <property type="taxonomic scope" value="Bacteria"/>
</dbReference>
<evidence type="ECO:0000256" key="2">
    <source>
        <dbReference type="ARBA" id="ARBA00004162"/>
    </source>
</evidence>
<evidence type="ECO:0000256" key="5">
    <source>
        <dbReference type="ARBA" id="ARBA00006435"/>
    </source>
</evidence>
<evidence type="ECO:0000256" key="1">
    <source>
        <dbReference type="ARBA" id="ARBA00001007"/>
    </source>
</evidence>
<accession>D2UA62</accession>
<dbReference type="UniPathway" id="UPA00609">
    <property type="reaction ID" value="UER00664"/>
</dbReference>
<dbReference type="KEGG" id="xal:XALC_1306"/>
<keyword evidence="9" id="KW-0444">Lipid biosynthesis</keyword>
<dbReference type="Proteomes" id="UP000001890">
    <property type="component" value="Chromosome"/>
</dbReference>
<organism evidence="20 21">
    <name type="scientific">Xanthomonas albilineans (strain GPE PC73 / CFBP 7063)</name>
    <dbReference type="NCBI Taxonomy" id="380358"/>
    <lineage>
        <taxon>Bacteria</taxon>
        <taxon>Pseudomonadati</taxon>
        <taxon>Pseudomonadota</taxon>
        <taxon>Gammaproteobacteria</taxon>
        <taxon>Lysobacterales</taxon>
        <taxon>Lysobacteraceae</taxon>
        <taxon>Xanthomonas</taxon>
    </lineage>
</organism>
<comment type="catalytic activity">
    <reaction evidence="1">
        <text>a CDP-1,2-diacyl-sn-glycerol + H2O = a 1,2-diacyl-sn-glycero-3-phosphate + CMP + 2 H(+)</text>
        <dbReference type="Rhea" id="RHEA:15221"/>
        <dbReference type="ChEBI" id="CHEBI:15377"/>
        <dbReference type="ChEBI" id="CHEBI:15378"/>
        <dbReference type="ChEBI" id="CHEBI:58332"/>
        <dbReference type="ChEBI" id="CHEBI:58608"/>
        <dbReference type="ChEBI" id="CHEBI:60377"/>
        <dbReference type="EC" id="3.6.1.26"/>
    </reaction>
</comment>
<dbReference type="Gene3D" id="3.30.428.30">
    <property type="entry name" value="HIT family - CDH-like"/>
    <property type="match status" value="1"/>
</dbReference>
<gene>
    <name evidence="20" type="primary">cdh</name>
    <name evidence="20" type="ordered locus">XALc_1306</name>
</gene>
<evidence type="ECO:0000256" key="11">
    <source>
        <dbReference type="ARBA" id="ARBA00022801"/>
    </source>
</evidence>
<keyword evidence="11 20" id="KW-0378">Hydrolase</keyword>
<dbReference type="GO" id="GO:0046342">
    <property type="term" value="P:CDP-diacylglycerol catabolic process"/>
    <property type="evidence" value="ECO:0007669"/>
    <property type="project" value="UniProtKB-UniPathway"/>
</dbReference>
<sequence>MNMFGYRAFGVMALSLMTVGSALALYRHHADTVWRVVHRQCASDASCSGEAMPFRAMDLAQDYALLQDRDGRAHVVLVPTRRIVGVESPLLQRRETPNYFWLAWRARGALSELLGKAVPDTAVAIVVNAQTAHLQNQLELHIACLRADIRQRLASVGAHWNPRWSGYWLQGHHYYLRTLSEEELIQRSPFIRLAEELPENPVKLERYGLALSRLQDGRFVLLALPRTLLGRGATLGATRELQDDTCTSAGTRSFSASSNSRVMWPGERSGVPW</sequence>
<keyword evidence="12" id="KW-1133">Transmembrane helix</keyword>
<comment type="pathway">
    <text evidence="4">Lipid metabolism.</text>
</comment>
<evidence type="ECO:0000256" key="12">
    <source>
        <dbReference type="ARBA" id="ARBA00022989"/>
    </source>
</evidence>
<evidence type="ECO:0000313" key="20">
    <source>
        <dbReference type="EMBL" id="CBA15813.1"/>
    </source>
</evidence>
<proteinExistence type="inferred from homology"/>
<keyword evidence="21" id="KW-1185">Reference proteome</keyword>